<dbReference type="EMBL" id="AGNK02000803">
    <property type="status" value="NOT_ANNOTATED_CDS"/>
    <property type="molecule type" value="Genomic_DNA"/>
</dbReference>
<dbReference type="Proteomes" id="UP000004995">
    <property type="component" value="Unassembled WGS sequence"/>
</dbReference>
<name>K3ZZW0_SETIT</name>
<evidence type="ECO:0000313" key="2">
    <source>
        <dbReference type="Proteomes" id="UP000004995"/>
    </source>
</evidence>
<accession>K3ZZW0</accession>
<dbReference type="EMBL" id="AGNK02000804">
    <property type="status" value="NOT_ANNOTATED_CDS"/>
    <property type="molecule type" value="Genomic_DNA"/>
</dbReference>
<proteinExistence type="predicted"/>
<dbReference type="Gramene" id="KQL23202">
    <property type="protein sequence ID" value="KQL23202"/>
    <property type="gene ID" value="SETIT_032894mg"/>
</dbReference>
<organism evidence="1 2">
    <name type="scientific">Setaria italica</name>
    <name type="common">Foxtail millet</name>
    <name type="synonym">Panicum italicum</name>
    <dbReference type="NCBI Taxonomy" id="4555"/>
    <lineage>
        <taxon>Eukaryota</taxon>
        <taxon>Viridiplantae</taxon>
        <taxon>Streptophyta</taxon>
        <taxon>Embryophyta</taxon>
        <taxon>Tracheophyta</taxon>
        <taxon>Spermatophyta</taxon>
        <taxon>Magnoliopsida</taxon>
        <taxon>Liliopsida</taxon>
        <taxon>Poales</taxon>
        <taxon>Poaceae</taxon>
        <taxon>PACMAD clade</taxon>
        <taxon>Panicoideae</taxon>
        <taxon>Panicodae</taxon>
        <taxon>Paniceae</taxon>
        <taxon>Cenchrinae</taxon>
        <taxon>Setaria</taxon>
    </lineage>
</organism>
<reference evidence="2" key="1">
    <citation type="journal article" date="2012" name="Nat. Biotechnol.">
        <title>Reference genome sequence of the model plant Setaria.</title>
        <authorList>
            <person name="Bennetzen J.L."/>
            <person name="Schmutz J."/>
            <person name="Wang H."/>
            <person name="Percifield R."/>
            <person name="Hawkins J."/>
            <person name="Pontaroli A.C."/>
            <person name="Estep M."/>
            <person name="Feng L."/>
            <person name="Vaughn J.N."/>
            <person name="Grimwood J."/>
            <person name="Jenkins J."/>
            <person name="Barry K."/>
            <person name="Lindquist E."/>
            <person name="Hellsten U."/>
            <person name="Deshpande S."/>
            <person name="Wang X."/>
            <person name="Wu X."/>
            <person name="Mitros T."/>
            <person name="Triplett J."/>
            <person name="Yang X."/>
            <person name="Ye C.Y."/>
            <person name="Mauro-Herrera M."/>
            <person name="Wang L."/>
            <person name="Li P."/>
            <person name="Sharma M."/>
            <person name="Sharma R."/>
            <person name="Ronald P.C."/>
            <person name="Panaud O."/>
            <person name="Kellogg E.A."/>
            <person name="Brutnell T.P."/>
            <person name="Doust A.N."/>
            <person name="Tuskan G.A."/>
            <person name="Rokhsar D."/>
            <person name="Devos K.M."/>
        </authorList>
    </citation>
    <scope>NUCLEOTIDE SEQUENCE [LARGE SCALE GENOMIC DNA]</scope>
    <source>
        <strain evidence="2">cv. Yugu1</strain>
    </source>
</reference>
<reference evidence="1" key="2">
    <citation type="submission" date="2018-08" db="UniProtKB">
        <authorList>
            <consortium name="EnsemblPlants"/>
        </authorList>
    </citation>
    <scope>IDENTIFICATION</scope>
    <source>
        <strain evidence="1">Yugu1</strain>
    </source>
</reference>
<dbReference type="EnsemblPlants" id="KQL23205">
    <property type="protein sequence ID" value="KQL23205"/>
    <property type="gene ID" value="SETIT_032145mg"/>
</dbReference>
<dbReference type="AlphaFoldDB" id="K3ZZW0"/>
<sequence>MATAQQPQIGVPFLSYPKVANQPDEPQNFISIVSPTNWGFGIRMDGQQLINLSPFLTSHDQHRLQVNQVLQDHFNSNNLYKIKIILNLVESMERNELMQKSEQIASFNFGTTQHPGEVLETALQDRDEWMYIATGTYDINQLHITLLP</sequence>
<dbReference type="HOGENOM" id="CLU_1761938_0_0_1"/>
<protein>
    <submittedName>
        <fullName evidence="1">Uncharacterized protein</fullName>
    </submittedName>
</protein>
<evidence type="ECO:0000313" key="1">
    <source>
        <dbReference type="EnsemblPlants" id="KQL23205"/>
    </source>
</evidence>
<dbReference type="Gramene" id="KQL23205">
    <property type="protein sequence ID" value="KQL23205"/>
    <property type="gene ID" value="SETIT_032145mg"/>
</dbReference>
<keyword evidence="2" id="KW-1185">Reference proteome</keyword>
<dbReference type="OMA" id="MARDVLM"/>
<dbReference type="EnsemblPlants" id="KQL23202">
    <property type="protein sequence ID" value="KQL23202"/>
    <property type="gene ID" value="SETIT_032894mg"/>
</dbReference>